<dbReference type="InterPro" id="IPR002347">
    <property type="entry name" value="SDR_fam"/>
</dbReference>
<dbReference type="SMART" id="SM00822">
    <property type="entry name" value="PKS_KR"/>
    <property type="match status" value="1"/>
</dbReference>
<dbReference type="GO" id="GO:0016616">
    <property type="term" value="F:oxidoreductase activity, acting on the CH-OH group of donors, NAD or NADP as acceptor"/>
    <property type="evidence" value="ECO:0007669"/>
    <property type="project" value="UniProtKB-ARBA"/>
</dbReference>
<dbReference type="GO" id="GO:0030497">
    <property type="term" value="P:fatty acid elongation"/>
    <property type="evidence" value="ECO:0007669"/>
    <property type="project" value="TreeGrafter"/>
</dbReference>
<evidence type="ECO:0000256" key="1">
    <source>
        <dbReference type="ARBA" id="ARBA00006484"/>
    </source>
</evidence>
<dbReference type="NCBIfam" id="NF005559">
    <property type="entry name" value="PRK07231.1"/>
    <property type="match status" value="1"/>
</dbReference>
<dbReference type="EMBL" id="FUYX01000002">
    <property type="protein sequence ID" value="SKB44334.1"/>
    <property type="molecule type" value="Genomic_DNA"/>
</dbReference>
<dbReference type="InterPro" id="IPR020904">
    <property type="entry name" value="Sc_DH/Rdtase_CS"/>
</dbReference>
<dbReference type="PANTHER" id="PTHR42760">
    <property type="entry name" value="SHORT-CHAIN DEHYDROGENASES/REDUCTASES FAMILY MEMBER"/>
    <property type="match status" value="1"/>
</dbReference>
<dbReference type="SUPFAM" id="SSF51735">
    <property type="entry name" value="NAD(P)-binding Rossmann-fold domains"/>
    <property type="match status" value="1"/>
</dbReference>
<reference evidence="4 6" key="2">
    <citation type="submission" date="2017-02" db="EMBL/GenBank/DDBJ databases">
        <authorList>
            <person name="Peterson S.W."/>
        </authorList>
    </citation>
    <scope>NUCLEOTIDE SEQUENCE [LARGE SCALE GENOMIC DNA]</scope>
    <source>
        <strain evidence="4 6">DSM 9653</strain>
    </source>
</reference>
<evidence type="ECO:0000313" key="4">
    <source>
        <dbReference type="EMBL" id="SKB44334.1"/>
    </source>
</evidence>
<dbReference type="PROSITE" id="PS00061">
    <property type="entry name" value="ADH_SHORT"/>
    <property type="match status" value="1"/>
</dbReference>
<name>A0A0Q3SQG1_9HYPH</name>
<dbReference type="PANTHER" id="PTHR42760:SF40">
    <property type="entry name" value="3-OXOACYL-[ACYL-CARRIER-PROTEIN] REDUCTASE, CHLOROPLASTIC"/>
    <property type="match status" value="1"/>
</dbReference>
<dbReference type="Gene3D" id="3.40.50.720">
    <property type="entry name" value="NAD(P)-binding Rossmann-like Domain"/>
    <property type="match status" value="1"/>
</dbReference>
<sequence length="246" mass="25383">MDLELNGKVVMVTGAARGIGLTSARRFAAEGALVMLADRDAGTLTEAAATVPGSRTVAADLTADGAADRVLDATLSAFGRLDVLVNNAGISEPAPIATTTPESWRRVLAVNLDAVYLLSRAAMPALAQSKGAIVSLASFAGKRGTLFGDNTSYSTSKAGVIGFTRALAIEAAKVGVRVNAVAPGPVATELIKALTPEQLKRVTDFVPLGRMAETDEIADLLLFLSSSRSSYITGEVVNVNGGLYMD</sequence>
<protein>
    <submittedName>
        <fullName evidence="4">3-oxoacyl-[acyl-carrier protein] reductase</fullName>
    </submittedName>
</protein>
<keyword evidence="5" id="KW-1185">Reference proteome</keyword>
<evidence type="ECO:0000313" key="3">
    <source>
        <dbReference type="EMBL" id="KQK27698.1"/>
    </source>
</evidence>
<feature type="domain" description="Ketoreductase" evidence="2">
    <location>
        <begin position="8"/>
        <end position="145"/>
    </location>
</feature>
<dbReference type="EMBL" id="LMAR01000094">
    <property type="protein sequence ID" value="KQK27698.1"/>
    <property type="molecule type" value="Genomic_DNA"/>
</dbReference>
<organism evidence="3 5">
    <name type="scientific">Bosea thiooxidans</name>
    <dbReference type="NCBI Taxonomy" id="53254"/>
    <lineage>
        <taxon>Bacteria</taxon>
        <taxon>Pseudomonadati</taxon>
        <taxon>Pseudomonadota</taxon>
        <taxon>Alphaproteobacteria</taxon>
        <taxon>Hyphomicrobiales</taxon>
        <taxon>Boseaceae</taxon>
        <taxon>Bosea</taxon>
    </lineage>
</organism>
<proteinExistence type="inferred from homology"/>
<dbReference type="FunFam" id="3.40.50.720:FF:000084">
    <property type="entry name" value="Short-chain dehydrogenase reductase"/>
    <property type="match status" value="1"/>
</dbReference>
<dbReference type="InterPro" id="IPR057326">
    <property type="entry name" value="KR_dom"/>
</dbReference>
<dbReference type="Pfam" id="PF13561">
    <property type="entry name" value="adh_short_C2"/>
    <property type="match status" value="1"/>
</dbReference>
<evidence type="ECO:0000313" key="6">
    <source>
        <dbReference type="Proteomes" id="UP000190130"/>
    </source>
</evidence>
<evidence type="ECO:0000313" key="5">
    <source>
        <dbReference type="Proteomes" id="UP000051562"/>
    </source>
</evidence>
<accession>A0A0Q3SQG1</accession>
<gene>
    <name evidence="3" type="ORF">ARD30_25255</name>
    <name evidence="4" type="ORF">SAMN05660750_00694</name>
</gene>
<dbReference type="STRING" id="53254.SAMN05660750_00694"/>
<dbReference type="PRINTS" id="PR00081">
    <property type="entry name" value="GDHRDH"/>
</dbReference>
<dbReference type="InterPro" id="IPR036291">
    <property type="entry name" value="NAD(P)-bd_dom_sf"/>
</dbReference>
<dbReference type="Proteomes" id="UP000190130">
    <property type="component" value="Unassembled WGS sequence"/>
</dbReference>
<dbReference type="AlphaFoldDB" id="A0A0Q3SQG1"/>
<evidence type="ECO:0000259" key="2">
    <source>
        <dbReference type="SMART" id="SM00822"/>
    </source>
</evidence>
<comment type="similarity">
    <text evidence="1">Belongs to the short-chain dehydrogenases/reductases (SDR) family.</text>
</comment>
<dbReference type="Proteomes" id="UP000051562">
    <property type="component" value="Unassembled WGS sequence"/>
</dbReference>
<dbReference type="OrthoDB" id="5457012at2"/>
<dbReference type="PRINTS" id="PR00080">
    <property type="entry name" value="SDRFAMILY"/>
</dbReference>
<reference evidence="3 5" key="1">
    <citation type="submission" date="2015-10" db="EMBL/GenBank/DDBJ databases">
        <title>Draft genome of Bosea thiooxidans.</title>
        <authorList>
            <person name="Wang X."/>
        </authorList>
    </citation>
    <scope>NUCLEOTIDE SEQUENCE [LARGE SCALE GENOMIC DNA]</scope>
    <source>
        <strain evidence="3 5">CGMCC 9174</strain>
    </source>
</reference>
<dbReference type="RefSeq" id="WP_055730965.1">
    <property type="nucleotide sequence ID" value="NZ_FUYX01000002.1"/>
</dbReference>